<evidence type="ECO:0000313" key="1">
    <source>
        <dbReference type="EMBL" id="KAJ6401931.1"/>
    </source>
</evidence>
<keyword evidence="2" id="KW-1185">Reference proteome</keyword>
<comment type="caution">
    <text evidence="1">The sequence shown here is derived from an EMBL/GenBank/DDBJ whole genome shotgun (WGS) entry which is preliminary data.</text>
</comment>
<name>A0AAD6JB33_9ROSI</name>
<dbReference type="EMBL" id="JAPFFJ010000018">
    <property type="protein sequence ID" value="KAJ6401931.1"/>
    <property type="molecule type" value="Genomic_DNA"/>
</dbReference>
<reference evidence="1 2" key="1">
    <citation type="journal article" date="2023" name="Int. J. Mol. Sci.">
        <title>De Novo Assembly and Annotation of 11 Diverse Shrub Willow (Salix) Genomes Reveals Novel Gene Organization in Sex-Linked Regions.</title>
        <authorList>
            <person name="Hyden B."/>
            <person name="Feng K."/>
            <person name="Yates T.B."/>
            <person name="Jawdy S."/>
            <person name="Cereghino C."/>
            <person name="Smart L.B."/>
            <person name="Muchero W."/>
        </authorList>
    </citation>
    <scope>NUCLEOTIDE SEQUENCE [LARGE SCALE GENOMIC DNA]</scope>
    <source>
        <tissue evidence="1">Shoot tip</tissue>
    </source>
</reference>
<organism evidence="1 2">
    <name type="scientific">Salix udensis</name>
    <dbReference type="NCBI Taxonomy" id="889485"/>
    <lineage>
        <taxon>Eukaryota</taxon>
        <taxon>Viridiplantae</taxon>
        <taxon>Streptophyta</taxon>
        <taxon>Embryophyta</taxon>
        <taxon>Tracheophyta</taxon>
        <taxon>Spermatophyta</taxon>
        <taxon>Magnoliopsida</taxon>
        <taxon>eudicotyledons</taxon>
        <taxon>Gunneridae</taxon>
        <taxon>Pentapetalae</taxon>
        <taxon>rosids</taxon>
        <taxon>fabids</taxon>
        <taxon>Malpighiales</taxon>
        <taxon>Salicaceae</taxon>
        <taxon>Saliceae</taxon>
        <taxon>Salix</taxon>
    </lineage>
</organism>
<dbReference type="AlphaFoldDB" id="A0AAD6JB33"/>
<evidence type="ECO:0000313" key="2">
    <source>
        <dbReference type="Proteomes" id="UP001162972"/>
    </source>
</evidence>
<accession>A0AAD6JB33</accession>
<dbReference type="Proteomes" id="UP001162972">
    <property type="component" value="Chromosome 4"/>
</dbReference>
<gene>
    <name evidence="1" type="ORF">OIU84_014082</name>
</gene>
<sequence length="30" mass="3264">MEVALQVQSPLSCSRRGVFNERNGGQLSSL</sequence>
<feature type="non-terminal residue" evidence="1">
    <location>
        <position position="30"/>
    </location>
</feature>
<proteinExistence type="predicted"/>
<protein>
    <submittedName>
        <fullName evidence="1">Uncharacterized protein</fullName>
    </submittedName>
</protein>